<dbReference type="AlphaFoldDB" id="A6ITB4"/>
<evidence type="ECO:0000256" key="1">
    <source>
        <dbReference type="SAM" id="MobiDB-lite"/>
    </source>
</evidence>
<feature type="region of interest" description="Disordered" evidence="1">
    <location>
        <begin position="1"/>
        <end position="60"/>
    </location>
</feature>
<feature type="non-terminal residue" evidence="2">
    <location>
        <position position="115"/>
    </location>
</feature>
<sequence>MGLRQRRGDGDSSLHPGTPPRCSSSGFSHPRAGRSRQRASCSRRTGRRAPGPGRPGSWLSLRFLSRTTGGWDLRRKAPSPERGQEAASCELGVLLCRERVVVRALSVCACVCVCA</sequence>
<accession>A6ITB4</accession>
<evidence type="ECO:0000313" key="2">
    <source>
        <dbReference type="EMBL" id="EDL80815.1"/>
    </source>
</evidence>
<dbReference type="Proteomes" id="UP000234681">
    <property type="component" value="Chromosome 5"/>
</dbReference>
<evidence type="ECO:0000313" key="3">
    <source>
        <dbReference type="Proteomes" id="UP000234681"/>
    </source>
</evidence>
<organism evidence="2 3">
    <name type="scientific">Rattus norvegicus</name>
    <name type="common">Rat</name>
    <dbReference type="NCBI Taxonomy" id="10116"/>
    <lineage>
        <taxon>Eukaryota</taxon>
        <taxon>Metazoa</taxon>
        <taxon>Chordata</taxon>
        <taxon>Craniata</taxon>
        <taxon>Vertebrata</taxon>
        <taxon>Euteleostomi</taxon>
        <taxon>Mammalia</taxon>
        <taxon>Eutheria</taxon>
        <taxon>Euarchontoglires</taxon>
        <taxon>Glires</taxon>
        <taxon>Rodentia</taxon>
        <taxon>Myomorpha</taxon>
        <taxon>Muroidea</taxon>
        <taxon>Muridae</taxon>
        <taxon>Murinae</taxon>
        <taxon>Rattus</taxon>
    </lineage>
</organism>
<feature type="compositionally biased region" description="Basic and acidic residues" evidence="1">
    <location>
        <begin position="1"/>
        <end position="12"/>
    </location>
</feature>
<protein>
    <submittedName>
        <fullName evidence="2">RCG63018</fullName>
    </submittedName>
</protein>
<reference evidence="3" key="1">
    <citation type="submission" date="2005-09" db="EMBL/GenBank/DDBJ databases">
        <authorList>
            <person name="Mural R.J."/>
            <person name="Li P.W."/>
            <person name="Adams M.D."/>
            <person name="Amanatides P.G."/>
            <person name="Baden-Tillson H."/>
            <person name="Barnstead M."/>
            <person name="Chin S.H."/>
            <person name="Dew I."/>
            <person name="Evans C.A."/>
            <person name="Ferriera S."/>
            <person name="Flanigan M."/>
            <person name="Fosler C."/>
            <person name="Glodek A."/>
            <person name="Gu Z."/>
            <person name="Holt R.A."/>
            <person name="Jennings D."/>
            <person name="Kraft C.L."/>
            <person name="Lu F."/>
            <person name="Nguyen T."/>
            <person name="Nusskern D.R."/>
            <person name="Pfannkoch C.M."/>
            <person name="Sitter C."/>
            <person name="Sutton G.G."/>
            <person name="Venter J.C."/>
            <person name="Wang Z."/>
            <person name="Woodage T."/>
            <person name="Zheng X.H."/>
            <person name="Zhong F."/>
        </authorList>
    </citation>
    <scope>NUCLEOTIDE SEQUENCE [LARGE SCALE GENOMIC DNA]</scope>
    <source>
        <strain>BN</strain>
        <strain evidence="3">Sprague-Dawley</strain>
    </source>
</reference>
<dbReference type="EMBL" id="CH473968">
    <property type="protein sequence ID" value="EDL80815.1"/>
    <property type="molecule type" value="Genomic_DNA"/>
</dbReference>
<name>A6ITB4_RAT</name>
<gene>
    <name evidence="2" type="ORF">rCG_63018</name>
</gene>
<proteinExistence type="predicted"/>